<evidence type="ECO:0000256" key="4">
    <source>
        <dbReference type="ARBA" id="ARBA00022519"/>
    </source>
</evidence>
<feature type="transmembrane region" description="Helical" evidence="8">
    <location>
        <begin position="189"/>
        <end position="211"/>
    </location>
</feature>
<dbReference type="PROSITE" id="PS50928">
    <property type="entry name" value="ABC_TM1"/>
    <property type="match status" value="1"/>
</dbReference>
<dbReference type="Pfam" id="PF00528">
    <property type="entry name" value="BPD_transp_1"/>
    <property type="match status" value="1"/>
</dbReference>
<evidence type="ECO:0000256" key="5">
    <source>
        <dbReference type="ARBA" id="ARBA00022692"/>
    </source>
</evidence>
<dbReference type="PANTHER" id="PTHR43357:SF4">
    <property type="entry name" value="INNER MEMBRANE ABC TRANSPORTER PERMEASE PROTEIN YDCV"/>
    <property type="match status" value="1"/>
</dbReference>
<evidence type="ECO:0000256" key="7">
    <source>
        <dbReference type="ARBA" id="ARBA00023136"/>
    </source>
</evidence>
<reference evidence="10 11" key="1">
    <citation type="submission" date="2018-08" db="EMBL/GenBank/DDBJ databases">
        <title>Genome sequencing of Agrobacterium vitis strain ICMP 10754.</title>
        <authorList>
            <person name="Visnovsky S.B."/>
            <person name="Pitman A.R."/>
        </authorList>
    </citation>
    <scope>NUCLEOTIDE SEQUENCE [LARGE SCALE GENOMIC DNA]</scope>
    <source>
        <strain evidence="10 11">ICMP 10754</strain>
    </source>
</reference>
<feature type="transmembrane region" description="Helical" evidence="8">
    <location>
        <begin position="133"/>
        <end position="151"/>
    </location>
</feature>
<feature type="transmembrane region" description="Helical" evidence="8">
    <location>
        <begin position="231"/>
        <end position="253"/>
    </location>
</feature>
<dbReference type="Proteomes" id="UP000436911">
    <property type="component" value="Unassembled WGS sequence"/>
</dbReference>
<protein>
    <submittedName>
        <fullName evidence="10">ABC transporter permease subunit</fullName>
    </submittedName>
</protein>
<comment type="caution">
    <text evidence="10">The sequence shown here is derived from an EMBL/GenBank/DDBJ whole genome shotgun (WGS) entry which is preliminary data.</text>
</comment>
<feature type="transmembrane region" description="Helical" evidence="8">
    <location>
        <begin position="92"/>
        <end position="113"/>
    </location>
</feature>
<feature type="domain" description="ABC transmembrane type-1" evidence="9">
    <location>
        <begin position="53"/>
        <end position="249"/>
    </location>
</feature>
<dbReference type="OrthoDB" id="5622164at2"/>
<dbReference type="SUPFAM" id="SSF161098">
    <property type="entry name" value="MetI-like"/>
    <property type="match status" value="1"/>
</dbReference>
<keyword evidence="3" id="KW-1003">Cell membrane</keyword>
<dbReference type="InterPro" id="IPR000515">
    <property type="entry name" value="MetI-like"/>
</dbReference>
<dbReference type="PANTHER" id="PTHR43357">
    <property type="entry name" value="INNER MEMBRANE ABC TRANSPORTER PERMEASE PROTEIN YDCV"/>
    <property type="match status" value="1"/>
</dbReference>
<keyword evidence="5 8" id="KW-0812">Transmembrane</keyword>
<evidence type="ECO:0000256" key="2">
    <source>
        <dbReference type="ARBA" id="ARBA00022448"/>
    </source>
</evidence>
<evidence type="ECO:0000256" key="6">
    <source>
        <dbReference type="ARBA" id="ARBA00022989"/>
    </source>
</evidence>
<evidence type="ECO:0000256" key="3">
    <source>
        <dbReference type="ARBA" id="ARBA00022475"/>
    </source>
</evidence>
<name>A0A368NI05_AGRVI</name>
<keyword evidence="6 8" id="KW-1133">Transmembrane helix</keyword>
<dbReference type="EMBL" id="QUSG01000008">
    <property type="protein sequence ID" value="KAA3525982.1"/>
    <property type="molecule type" value="Genomic_DNA"/>
</dbReference>
<keyword evidence="4" id="KW-0997">Cell inner membrane</keyword>
<accession>A0A368NI05</accession>
<evidence type="ECO:0000313" key="11">
    <source>
        <dbReference type="Proteomes" id="UP000436911"/>
    </source>
</evidence>
<comment type="similarity">
    <text evidence="8">Belongs to the binding-protein-dependent transport system permease family.</text>
</comment>
<dbReference type="InterPro" id="IPR035906">
    <property type="entry name" value="MetI-like_sf"/>
</dbReference>
<dbReference type="GO" id="GO:0055085">
    <property type="term" value="P:transmembrane transport"/>
    <property type="evidence" value="ECO:0007669"/>
    <property type="project" value="InterPro"/>
</dbReference>
<dbReference type="CDD" id="cd06261">
    <property type="entry name" value="TM_PBP2"/>
    <property type="match status" value="1"/>
</dbReference>
<feature type="transmembrane region" description="Helical" evidence="8">
    <location>
        <begin position="7"/>
        <end position="26"/>
    </location>
</feature>
<organism evidence="10 11">
    <name type="scientific">Agrobacterium vitis</name>
    <name type="common">Rhizobium vitis</name>
    <dbReference type="NCBI Taxonomy" id="373"/>
    <lineage>
        <taxon>Bacteria</taxon>
        <taxon>Pseudomonadati</taxon>
        <taxon>Pseudomonadota</taxon>
        <taxon>Alphaproteobacteria</taxon>
        <taxon>Hyphomicrobiales</taxon>
        <taxon>Rhizobiaceae</taxon>
        <taxon>Rhizobium/Agrobacterium group</taxon>
        <taxon>Agrobacterium</taxon>
    </lineage>
</organism>
<gene>
    <name evidence="10" type="ORF">DXT89_15655</name>
</gene>
<dbReference type="GO" id="GO:0005886">
    <property type="term" value="C:plasma membrane"/>
    <property type="evidence" value="ECO:0007669"/>
    <property type="project" value="UniProtKB-SubCell"/>
</dbReference>
<evidence type="ECO:0000256" key="8">
    <source>
        <dbReference type="RuleBase" id="RU363032"/>
    </source>
</evidence>
<dbReference type="RefSeq" id="WP_060717668.1">
    <property type="nucleotide sequence ID" value="NZ_CP055265.1"/>
</dbReference>
<dbReference type="GeneID" id="60684860"/>
<proteinExistence type="inferred from homology"/>
<evidence type="ECO:0000313" key="10">
    <source>
        <dbReference type="EMBL" id="KAA3525982.1"/>
    </source>
</evidence>
<keyword evidence="7 8" id="KW-0472">Membrane</keyword>
<dbReference type="AlphaFoldDB" id="A0A368NI05"/>
<evidence type="ECO:0000256" key="1">
    <source>
        <dbReference type="ARBA" id="ARBA00004429"/>
    </source>
</evidence>
<comment type="subcellular location">
    <subcellularLocation>
        <location evidence="1">Cell inner membrane</location>
        <topology evidence="1">Multi-pass membrane protein</topology>
    </subcellularLocation>
    <subcellularLocation>
        <location evidence="8">Cell membrane</location>
        <topology evidence="8">Multi-pass membrane protein</topology>
    </subcellularLocation>
</comment>
<feature type="transmembrane region" description="Helical" evidence="8">
    <location>
        <begin position="57"/>
        <end position="80"/>
    </location>
</feature>
<sequence length="283" mass="31080">MKKPFPLVSTVIVLIAAAYFLVPLYATFQFSLQMLRGQWSFAAYRSVFSSDEFLSTLGYSAFASLMAIVVGAVIVVPTAYWVRLRLPKLRPIVEFVSLLPLIIPPVVLVFGYIRLFGSNSYLPLTMSDNGTNVLLVIGYVTLSLPYMFRAVDNGMAAIDIVTLTEAAESLGASRLRTIAAVIFPNVRSAIVSGAFLTFSISLGEFVFASLLNRPAFGPYMVKIGQDRAYEPAALAILSFALTWGCMVLMQVFANKKPGQRWLPRRIARQAPLSSSMPPRSATR</sequence>
<dbReference type="Gene3D" id="1.10.3720.10">
    <property type="entry name" value="MetI-like"/>
    <property type="match status" value="1"/>
</dbReference>
<evidence type="ECO:0000259" key="9">
    <source>
        <dbReference type="PROSITE" id="PS50928"/>
    </source>
</evidence>
<keyword evidence="2 8" id="KW-0813">Transport</keyword>